<evidence type="ECO:0000313" key="1">
    <source>
        <dbReference type="EMBL" id="CAH0049797.1"/>
    </source>
</evidence>
<reference evidence="1" key="1">
    <citation type="submission" date="2021-10" db="EMBL/GenBank/DDBJ databases">
        <authorList>
            <person name="Piombo E."/>
        </authorList>
    </citation>
    <scope>NUCLEOTIDE SEQUENCE</scope>
</reference>
<dbReference type="EMBL" id="CABFOC020000035">
    <property type="protein sequence ID" value="CAH0049797.1"/>
    <property type="molecule type" value="Genomic_DNA"/>
</dbReference>
<gene>
    <name evidence="1" type="ORF">CSOL1703_00001755</name>
</gene>
<comment type="caution">
    <text evidence="1">The sequence shown here is derived from an EMBL/GenBank/DDBJ whole genome shotgun (WGS) entry which is preliminary data.</text>
</comment>
<protein>
    <submittedName>
        <fullName evidence="1">Uncharacterized protein</fullName>
    </submittedName>
</protein>
<organism evidence="1 2">
    <name type="scientific">Clonostachys solani</name>
    <dbReference type="NCBI Taxonomy" id="160281"/>
    <lineage>
        <taxon>Eukaryota</taxon>
        <taxon>Fungi</taxon>
        <taxon>Dikarya</taxon>
        <taxon>Ascomycota</taxon>
        <taxon>Pezizomycotina</taxon>
        <taxon>Sordariomycetes</taxon>
        <taxon>Hypocreomycetidae</taxon>
        <taxon>Hypocreales</taxon>
        <taxon>Bionectriaceae</taxon>
        <taxon>Clonostachys</taxon>
    </lineage>
</organism>
<dbReference type="OrthoDB" id="406045at2759"/>
<keyword evidence="2" id="KW-1185">Reference proteome</keyword>
<name>A0A9N9Z683_9HYPO</name>
<sequence>MLDLHSIEQRVYTLACELLFKPATFANTHEDQWCERTLDGSVVRSRFQWF</sequence>
<dbReference type="AlphaFoldDB" id="A0A9N9Z683"/>
<proteinExistence type="predicted"/>
<accession>A0A9N9Z683</accession>
<feature type="non-terminal residue" evidence="1">
    <location>
        <position position="50"/>
    </location>
</feature>
<dbReference type="Proteomes" id="UP000775872">
    <property type="component" value="Unassembled WGS sequence"/>
</dbReference>
<evidence type="ECO:0000313" key="2">
    <source>
        <dbReference type="Proteomes" id="UP000775872"/>
    </source>
</evidence>